<dbReference type="AlphaFoldDB" id="A0A484H6P1"/>
<comment type="similarity">
    <text evidence="1">Belongs to the NusB family.</text>
</comment>
<dbReference type="GO" id="GO:0006353">
    <property type="term" value="P:DNA-templated transcription termination"/>
    <property type="evidence" value="ECO:0007669"/>
    <property type="project" value="InterPro"/>
</dbReference>
<accession>A0A484H6P1</accession>
<dbReference type="NCBIfam" id="TIGR01951">
    <property type="entry name" value="nusB"/>
    <property type="match status" value="1"/>
</dbReference>
<evidence type="ECO:0000256" key="3">
    <source>
        <dbReference type="ARBA" id="ARBA00022884"/>
    </source>
</evidence>
<evidence type="ECO:0000256" key="1">
    <source>
        <dbReference type="ARBA" id="ARBA00005952"/>
    </source>
</evidence>
<dbReference type="GO" id="GO:0003723">
    <property type="term" value="F:RNA binding"/>
    <property type="evidence" value="ECO:0007669"/>
    <property type="project" value="UniProtKB-KW"/>
</dbReference>
<gene>
    <name evidence="7" type="ORF">RIEGSTA812A_PEG_737</name>
</gene>
<evidence type="ECO:0000313" key="7">
    <source>
        <dbReference type="EMBL" id="VBB69264.1"/>
    </source>
</evidence>
<keyword evidence="5" id="KW-0804">Transcription</keyword>
<dbReference type="InterPro" id="IPR006027">
    <property type="entry name" value="NusB_RsmB_TIM44"/>
</dbReference>
<dbReference type="InterPro" id="IPR011605">
    <property type="entry name" value="NusB_fam"/>
</dbReference>
<evidence type="ECO:0000256" key="5">
    <source>
        <dbReference type="ARBA" id="ARBA00023163"/>
    </source>
</evidence>
<evidence type="ECO:0000256" key="2">
    <source>
        <dbReference type="ARBA" id="ARBA00022814"/>
    </source>
</evidence>
<evidence type="ECO:0000259" key="6">
    <source>
        <dbReference type="Pfam" id="PF01029"/>
    </source>
</evidence>
<dbReference type="GO" id="GO:0005829">
    <property type="term" value="C:cytosol"/>
    <property type="evidence" value="ECO:0007669"/>
    <property type="project" value="TreeGrafter"/>
</dbReference>
<name>A0A484H6P1_9ZZZZ</name>
<keyword evidence="3" id="KW-0694">RNA-binding</keyword>
<keyword evidence="2" id="KW-0889">Transcription antitermination</keyword>
<dbReference type="InterPro" id="IPR035926">
    <property type="entry name" value="NusB-like_sf"/>
</dbReference>
<keyword evidence="4" id="KW-0805">Transcription regulation</keyword>
<dbReference type="PANTHER" id="PTHR11078">
    <property type="entry name" value="N UTILIZATION SUBSTANCE PROTEIN B-RELATED"/>
    <property type="match status" value="1"/>
</dbReference>
<sequence>MARSAARLAAVQALYQIDMTGATPDSILKDVLERRIANLPLAEDVEGEREGHVLIVEPDVSLLSVLICTAVTHEYDIDLMINRSLSSDWNPERLEIVVRCILRAGIGELLERLDIPVRVIISEYVDVAHAFYSGSEPGLVNAVLDRLGRHLRAREFDRLEEQDHEAPQ</sequence>
<dbReference type="EMBL" id="LR026963">
    <property type="protein sequence ID" value="VBB69264.1"/>
    <property type="molecule type" value="Genomic_DNA"/>
</dbReference>
<evidence type="ECO:0000256" key="4">
    <source>
        <dbReference type="ARBA" id="ARBA00023015"/>
    </source>
</evidence>
<dbReference type="Gene3D" id="1.10.940.10">
    <property type="entry name" value="NusB-like"/>
    <property type="match status" value="1"/>
</dbReference>
<proteinExistence type="inferred from homology"/>
<dbReference type="Pfam" id="PF01029">
    <property type="entry name" value="NusB"/>
    <property type="match status" value="1"/>
</dbReference>
<organism evidence="7">
    <name type="scientific">invertebrate metagenome</name>
    <dbReference type="NCBI Taxonomy" id="1711999"/>
    <lineage>
        <taxon>unclassified sequences</taxon>
        <taxon>metagenomes</taxon>
        <taxon>organismal metagenomes</taxon>
    </lineage>
</organism>
<dbReference type="PANTHER" id="PTHR11078:SF3">
    <property type="entry name" value="ANTITERMINATION NUSB DOMAIN-CONTAINING PROTEIN"/>
    <property type="match status" value="1"/>
</dbReference>
<feature type="domain" description="NusB/RsmB/TIM44" evidence="6">
    <location>
        <begin position="5"/>
        <end position="147"/>
    </location>
</feature>
<dbReference type="GO" id="GO:0031564">
    <property type="term" value="P:transcription antitermination"/>
    <property type="evidence" value="ECO:0007669"/>
    <property type="project" value="UniProtKB-KW"/>
</dbReference>
<reference evidence="7" key="1">
    <citation type="submission" date="2018-10" db="EMBL/GenBank/DDBJ databases">
        <authorList>
            <person name="Gruber-Vodicka H."/>
            <person name="Jaeckle O."/>
        </authorList>
    </citation>
    <scope>NUCLEOTIDE SEQUENCE</scope>
</reference>
<protein>
    <submittedName>
        <fullName evidence="7">Transcription termination protein NusB</fullName>
    </submittedName>
</protein>
<dbReference type="SUPFAM" id="SSF48013">
    <property type="entry name" value="NusB-like"/>
    <property type="match status" value="1"/>
</dbReference>
<dbReference type="HAMAP" id="MF_00073">
    <property type="entry name" value="NusB"/>
    <property type="match status" value="1"/>
</dbReference>